<dbReference type="Gene3D" id="3.10.110.10">
    <property type="entry name" value="Ubiquitin Conjugating Enzyme"/>
    <property type="match status" value="1"/>
</dbReference>
<protein>
    <recommendedName>
        <fullName evidence="2">RWD domain-containing protein</fullName>
    </recommendedName>
</protein>
<evidence type="ECO:0000313" key="4">
    <source>
        <dbReference type="Proteomes" id="UP000467700"/>
    </source>
</evidence>
<dbReference type="InterPro" id="IPR016135">
    <property type="entry name" value="UBQ-conjugating_enzyme/RWD"/>
</dbReference>
<dbReference type="OrthoDB" id="69641at2759"/>
<reference evidence="3 4" key="1">
    <citation type="submission" date="2020-01" db="EMBL/GenBank/DDBJ databases">
        <authorList>
            <person name="Gupta K D."/>
        </authorList>
    </citation>
    <scope>NUCLEOTIDE SEQUENCE [LARGE SCALE GENOMIC DNA]</scope>
</reference>
<organism evidence="3 4">
    <name type="scientific">Cyclocybe aegerita</name>
    <name type="common">Black poplar mushroom</name>
    <name type="synonym">Agrocybe aegerita</name>
    <dbReference type="NCBI Taxonomy" id="1973307"/>
    <lineage>
        <taxon>Eukaryota</taxon>
        <taxon>Fungi</taxon>
        <taxon>Dikarya</taxon>
        <taxon>Basidiomycota</taxon>
        <taxon>Agaricomycotina</taxon>
        <taxon>Agaricomycetes</taxon>
        <taxon>Agaricomycetidae</taxon>
        <taxon>Agaricales</taxon>
        <taxon>Agaricineae</taxon>
        <taxon>Bolbitiaceae</taxon>
        <taxon>Cyclocybe</taxon>
    </lineage>
</organism>
<feature type="domain" description="RWD" evidence="2">
    <location>
        <begin position="33"/>
        <end position="152"/>
    </location>
</feature>
<evidence type="ECO:0000313" key="3">
    <source>
        <dbReference type="EMBL" id="CAA7258501.1"/>
    </source>
</evidence>
<dbReference type="PROSITE" id="PS50908">
    <property type="entry name" value="RWD"/>
    <property type="match status" value="1"/>
</dbReference>
<dbReference type="Proteomes" id="UP000467700">
    <property type="component" value="Unassembled WGS sequence"/>
</dbReference>
<dbReference type="PANTHER" id="PTHR16301">
    <property type="entry name" value="IMPACT-RELATED"/>
    <property type="match status" value="1"/>
</dbReference>
<dbReference type="GO" id="GO:0006446">
    <property type="term" value="P:regulation of translational initiation"/>
    <property type="evidence" value="ECO:0007669"/>
    <property type="project" value="TreeGrafter"/>
</dbReference>
<dbReference type="GO" id="GO:0140469">
    <property type="term" value="P:GCN2-mediated signaling"/>
    <property type="evidence" value="ECO:0007669"/>
    <property type="project" value="TreeGrafter"/>
</dbReference>
<comment type="caution">
    <text evidence="3">The sequence shown here is derived from an EMBL/GenBank/DDBJ whole genome shotgun (WGS) entry which is preliminary data.</text>
</comment>
<feature type="compositionally biased region" description="Polar residues" evidence="1">
    <location>
        <begin position="174"/>
        <end position="187"/>
    </location>
</feature>
<dbReference type="PANTHER" id="PTHR16301:SF24">
    <property type="entry name" value="RWD DOMAIN-CONTAINING PROTEIN"/>
    <property type="match status" value="1"/>
</dbReference>
<evidence type="ECO:0000259" key="2">
    <source>
        <dbReference type="PROSITE" id="PS50908"/>
    </source>
</evidence>
<dbReference type="SUPFAM" id="SSF54495">
    <property type="entry name" value="UBC-like"/>
    <property type="match status" value="1"/>
</dbReference>
<proteinExistence type="predicted"/>
<dbReference type="AlphaFoldDB" id="A0A8S0VVY1"/>
<sequence length="271" mass="29703">MSRSSSPTTDYAAELQNLLAELSQNPERESVASELEVLQSIYGDGAIRIWHPSSNGKSKNDANVRYEVVMSLPSPHEDISVKVLVSLPTTYPSSSPPQLQLLSRYIGSYGADSNLFGSILRTFISVNGVEWSEDTVCVFDGLQNVLDRCTAWYEERLSAEKAGKLVREELQDHGQANSVKNDSSNANTDDRPSGSNDIGVPTALPAGIQIHTAEPITDRKSAFVGRACRIHHPSEVPLVLAHLMSDRRIFRAAHPIINAWRCQADGILHQG</sequence>
<dbReference type="InterPro" id="IPR023582">
    <property type="entry name" value="Impact"/>
</dbReference>
<accession>A0A8S0VVY1</accession>
<keyword evidence="4" id="KW-1185">Reference proteome</keyword>
<dbReference type="Gene3D" id="3.30.230.30">
    <property type="entry name" value="Impact, N-terminal domain"/>
    <property type="match status" value="1"/>
</dbReference>
<name>A0A8S0VVY1_CYCAE</name>
<dbReference type="InterPro" id="IPR036956">
    <property type="entry name" value="Impact_N_sf"/>
</dbReference>
<dbReference type="CDD" id="cd11605">
    <property type="entry name" value="RWD_DRWD_ELF-like"/>
    <property type="match status" value="1"/>
</dbReference>
<feature type="region of interest" description="Disordered" evidence="1">
    <location>
        <begin position="171"/>
        <end position="200"/>
    </location>
</feature>
<evidence type="ECO:0000256" key="1">
    <source>
        <dbReference type="SAM" id="MobiDB-lite"/>
    </source>
</evidence>
<dbReference type="EMBL" id="CACVBS010000002">
    <property type="protein sequence ID" value="CAA7258501.1"/>
    <property type="molecule type" value="Genomic_DNA"/>
</dbReference>
<dbReference type="InterPro" id="IPR006575">
    <property type="entry name" value="RWD_dom"/>
</dbReference>
<dbReference type="Pfam" id="PF05773">
    <property type="entry name" value="RWD"/>
    <property type="match status" value="1"/>
</dbReference>
<dbReference type="GO" id="GO:0005737">
    <property type="term" value="C:cytoplasm"/>
    <property type="evidence" value="ECO:0007669"/>
    <property type="project" value="TreeGrafter"/>
</dbReference>
<gene>
    <name evidence="3" type="ORF">AAE3_LOCUS1066</name>
</gene>